<organism evidence="1 2">
    <name type="scientific">Phaeosphaeria nodorum (strain SN15 / ATCC MYA-4574 / FGSC 10173)</name>
    <name type="common">Glume blotch fungus</name>
    <name type="synonym">Parastagonospora nodorum</name>
    <dbReference type="NCBI Taxonomy" id="321614"/>
    <lineage>
        <taxon>Eukaryota</taxon>
        <taxon>Fungi</taxon>
        <taxon>Dikarya</taxon>
        <taxon>Ascomycota</taxon>
        <taxon>Pezizomycotina</taxon>
        <taxon>Dothideomycetes</taxon>
        <taxon>Pleosporomycetidae</taxon>
        <taxon>Pleosporales</taxon>
        <taxon>Pleosporineae</taxon>
        <taxon>Phaeosphaeriaceae</taxon>
        <taxon>Parastagonospora</taxon>
    </lineage>
</organism>
<sequence>QARLMTKQSSMNMTSSNLNNIIDPQFDSKLVQAPYDIRRQIFDHLTPHSQGTHILLLHGVLRIISCYGCQDITTPYECEADPRNRAKRERFTCAYMSAWGPHWKCEEMMLESLGSNDDCGAFDVIVRTCKKLQLDVFDHLSQGTLIVTDIVTLDALLERTDAFFREIVCNLKSLEIALNLPLDVLVAIEMKSSGHSARSEIIKKEDFKDFAFDHAEMWLRIGPALDRLKQFRKLRVWLDHDSNDFWYRINESAILSPLLNLMDRPDIELSIHLPKHADDDIAIPPFQVERRRRTGHYPQFFGRTKVSVHRDQFPMFDYFQMHMDQDLDPVENEKWERELWKRGDDMERALLEMIDIETPCQFGNI</sequence>
<evidence type="ECO:0000313" key="2">
    <source>
        <dbReference type="Proteomes" id="UP000663193"/>
    </source>
</evidence>
<dbReference type="EMBL" id="CP069040">
    <property type="protein sequence ID" value="QRD05188.1"/>
    <property type="molecule type" value="Genomic_DNA"/>
</dbReference>
<feature type="non-terminal residue" evidence="1">
    <location>
        <position position="1"/>
    </location>
</feature>
<gene>
    <name evidence="1" type="ORF">JI435_111010</name>
</gene>
<evidence type="ECO:0000313" key="1">
    <source>
        <dbReference type="EMBL" id="QRD05188.1"/>
    </source>
</evidence>
<dbReference type="OrthoDB" id="3743420at2759"/>
<reference evidence="2" key="1">
    <citation type="journal article" date="2021" name="BMC Genomics">
        <title>Chromosome-level genome assembly and manually-curated proteome of model necrotroph Parastagonospora nodorum Sn15 reveals a genome-wide trove of candidate effector homologs, and redundancy of virulence-related functions within an accessory chromosome.</title>
        <authorList>
            <person name="Bertazzoni S."/>
            <person name="Jones D.A.B."/>
            <person name="Phan H.T."/>
            <person name="Tan K.-C."/>
            <person name="Hane J.K."/>
        </authorList>
    </citation>
    <scope>NUCLEOTIDE SEQUENCE [LARGE SCALE GENOMIC DNA]</scope>
    <source>
        <strain evidence="2">SN15 / ATCC MYA-4574 / FGSC 10173)</strain>
    </source>
</reference>
<dbReference type="Proteomes" id="UP000663193">
    <property type="component" value="Chromosome 18"/>
</dbReference>
<dbReference type="VEuPathDB" id="FungiDB:JI435_111010"/>
<dbReference type="AlphaFoldDB" id="A0A7U2FH84"/>
<protein>
    <submittedName>
        <fullName evidence="1">Uncharacterized protein</fullName>
    </submittedName>
</protein>
<accession>A0A7U2FH84</accession>
<name>A0A7U2FH84_PHANO</name>
<proteinExistence type="predicted"/>
<keyword evidence="2" id="KW-1185">Reference proteome</keyword>